<accession>A0AAN3DBV0</accession>
<dbReference type="EMBL" id="AAXF02000037">
    <property type="protein sequence ID" value="EDO13563.1"/>
    <property type="molecule type" value="Genomic_DNA"/>
</dbReference>
<reference evidence="2" key="2">
    <citation type="submission" date="2007-04" db="EMBL/GenBank/DDBJ databases">
        <title>Draft genome sequence of Bacteroides ovatus (ATCC 8483).</title>
        <authorList>
            <person name="Sudarsanam P."/>
            <person name="Ley R."/>
            <person name="Guruge J."/>
            <person name="Turnbaugh P.J."/>
            <person name="Mahowald M."/>
            <person name="Liep D."/>
            <person name="Gordon J."/>
        </authorList>
    </citation>
    <scope>NUCLEOTIDE SEQUENCE [LARGE SCALE GENOMIC DNA]</scope>
    <source>
        <strain evidence="2">ATCC 8483 / DSM 1896 / JCM 5824 / BCRC 10623 / CCUG 4943 / NCTC 11153</strain>
    </source>
</reference>
<evidence type="ECO:0000313" key="1">
    <source>
        <dbReference type="EMBL" id="EDO13563.1"/>
    </source>
</evidence>
<sequence length="44" mass="5009">MHIGVVSLKEKLCSFKWNQPLVGEKRVLPLKGSYQIAHKVPVCF</sequence>
<organism evidence="1 2">
    <name type="scientific">Bacteroides ovatus (strain ATCC 8483 / DSM 1896 / JCM 5824 / BCRC 10623 / CCUG 4943 / NCTC 11153)</name>
    <dbReference type="NCBI Taxonomy" id="411476"/>
    <lineage>
        <taxon>Bacteria</taxon>
        <taxon>Pseudomonadati</taxon>
        <taxon>Bacteroidota</taxon>
        <taxon>Bacteroidia</taxon>
        <taxon>Bacteroidales</taxon>
        <taxon>Bacteroidaceae</taxon>
        <taxon>Bacteroides</taxon>
    </lineage>
</organism>
<comment type="caution">
    <text evidence="1">The sequence shown here is derived from an EMBL/GenBank/DDBJ whole genome shotgun (WGS) entry which is preliminary data.</text>
</comment>
<dbReference type="AlphaFoldDB" id="A0AAN3DBV0"/>
<gene>
    <name evidence="1" type="ORF">BACOVA_00756</name>
</gene>
<reference evidence="1 2" key="1">
    <citation type="submission" date="2007-03" db="EMBL/GenBank/DDBJ databases">
        <authorList>
            <person name="Fulton L."/>
            <person name="Clifton S."/>
            <person name="Fulton B."/>
            <person name="Xu J."/>
            <person name="Minx P."/>
            <person name="Pepin K.H."/>
            <person name="Johnson M."/>
            <person name="Thiruvilangam P."/>
            <person name="Bhonagiri V."/>
            <person name="Nash W.E."/>
            <person name="Mardis E.R."/>
            <person name="Wilson R.K."/>
        </authorList>
    </citation>
    <scope>NUCLEOTIDE SEQUENCE [LARGE SCALE GENOMIC DNA]</scope>
    <source>
        <strain evidence="2">ATCC 8483 / DSM 1896 / JCM 5824 / BCRC 10623 / CCUG 4943 / NCTC 11153</strain>
    </source>
</reference>
<name>A0AAN3DBV0_BACO1</name>
<evidence type="ECO:0000313" key="2">
    <source>
        <dbReference type="Proteomes" id="UP000005475"/>
    </source>
</evidence>
<dbReference type="Proteomes" id="UP000005475">
    <property type="component" value="Unassembled WGS sequence"/>
</dbReference>
<proteinExistence type="predicted"/>
<protein>
    <submittedName>
        <fullName evidence="1">Uncharacterized protein</fullName>
    </submittedName>
</protein>